<comment type="caution">
    <text evidence="2">The sequence shown here is derived from an EMBL/GenBank/DDBJ whole genome shotgun (WGS) entry which is preliminary data.</text>
</comment>
<proteinExistence type="predicted"/>
<evidence type="ECO:0000256" key="1">
    <source>
        <dbReference type="SAM" id="MobiDB-lite"/>
    </source>
</evidence>
<reference evidence="2 3" key="1">
    <citation type="submission" date="2017-10" db="EMBL/GenBank/DDBJ databases">
        <title>Frigbacter circumglobatus gen. nov. sp. nov., isolated from sediment cultured in situ.</title>
        <authorList>
            <person name="Zhao Z."/>
        </authorList>
    </citation>
    <scope>NUCLEOTIDE SEQUENCE [LARGE SCALE GENOMIC DNA]</scope>
    <source>
        <strain evidence="2 3">ZYL</strain>
    </source>
</reference>
<sequence>MMTQEQKSYLEKAMQDPGDLFGAPEDVLQDDRLSDEDKVKVLQNWADEMKHILESQAENMHPEICSTAEEALLQKITKTLSGLGRQGS</sequence>
<dbReference type="InParanoid" id="A0A2G4YWA1"/>
<dbReference type="EMBL" id="PDEM01000007">
    <property type="protein sequence ID" value="PHZ86622.1"/>
    <property type="molecule type" value="Genomic_DNA"/>
</dbReference>
<dbReference type="OrthoDB" id="7477898at2"/>
<feature type="region of interest" description="Disordered" evidence="1">
    <location>
        <begin position="1"/>
        <end position="25"/>
    </location>
</feature>
<dbReference type="AlphaFoldDB" id="A0A2G4YWA1"/>
<dbReference type="Proteomes" id="UP000229730">
    <property type="component" value="Unassembled WGS sequence"/>
</dbReference>
<keyword evidence="3" id="KW-1185">Reference proteome</keyword>
<organism evidence="2 3">
    <name type="scientific">Paremcibacter congregatus</name>
    <dbReference type="NCBI Taxonomy" id="2043170"/>
    <lineage>
        <taxon>Bacteria</taxon>
        <taxon>Pseudomonadati</taxon>
        <taxon>Pseudomonadota</taxon>
        <taxon>Alphaproteobacteria</taxon>
        <taxon>Emcibacterales</taxon>
        <taxon>Emcibacteraceae</taxon>
        <taxon>Paremcibacter</taxon>
    </lineage>
</organism>
<evidence type="ECO:0000313" key="2">
    <source>
        <dbReference type="EMBL" id="PHZ86622.1"/>
    </source>
</evidence>
<protein>
    <submittedName>
        <fullName evidence="2">Uncharacterized protein</fullName>
    </submittedName>
</protein>
<dbReference type="RefSeq" id="WP_099470998.1">
    <property type="nucleotide sequence ID" value="NZ_CP041025.1"/>
</dbReference>
<accession>A0A2G4YWA1</accession>
<evidence type="ECO:0000313" key="3">
    <source>
        <dbReference type="Proteomes" id="UP000229730"/>
    </source>
</evidence>
<name>A0A2G4YWA1_9PROT</name>
<gene>
    <name evidence="2" type="ORF">CRD36_01730</name>
</gene>